<dbReference type="Proteomes" id="UP001251528">
    <property type="component" value="Unassembled WGS sequence"/>
</dbReference>
<dbReference type="EMBL" id="JASWJB010000094">
    <property type="protein sequence ID" value="KAK2598967.1"/>
    <property type="molecule type" value="Genomic_DNA"/>
</dbReference>
<feature type="compositionally biased region" description="Basic and acidic residues" evidence="1">
    <location>
        <begin position="67"/>
        <end position="82"/>
    </location>
</feature>
<dbReference type="InterPro" id="IPR001005">
    <property type="entry name" value="SANT/Myb"/>
</dbReference>
<feature type="region of interest" description="Disordered" evidence="1">
    <location>
        <begin position="23"/>
        <end position="88"/>
    </location>
</feature>
<keyword evidence="4" id="KW-1185">Reference proteome</keyword>
<protein>
    <recommendedName>
        <fullName evidence="2">Myb-like domain-containing protein</fullName>
    </recommendedName>
</protein>
<dbReference type="InterPro" id="IPR009057">
    <property type="entry name" value="Homeodomain-like_sf"/>
</dbReference>
<accession>A0AAJ0CPI8</accession>
<feature type="compositionally biased region" description="Polar residues" evidence="1">
    <location>
        <begin position="51"/>
        <end position="65"/>
    </location>
</feature>
<evidence type="ECO:0000313" key="4">
    <source>
        <dbReference type="Proteomes" id="UP001251528"/>
    </source>
</evidence>
<dbReference type="PROSITE" id="PS50090">
    <property type="entry name" value="MYB_LIKE"/>
    <property type="match status" value="1"/>
</dbReference>
<comment type="caution">
    <text evidence="3">The sequence shown here is derived from an EMBL/GenBank/DDBJ whole genome shotgun (WGS) entry which is preliminary data.</text>
</comment>
<feature type="domain" description="Myb-like" evidence="2">
    <location>
        <begin position="95"/>
        <end position="137"/>
    </location>
</feature>
<name>A0AAJ0CPI8_9HYPO</name>
<evidence type="ECO:0000256" key="1">
    <source>
        <dbReference type="SAM" id="MobiDB-lite"/>
    </source>
</evidence>
<evidence type="ECO:0000313" key="3">
    <source>
        <dbReference type="EMBL" id="KAK2598967.1"/>
    </source>
</evidence>
<gene>
    <name evidence="3" type="ORF">QQS21_005572</name>
</gene>
<reference evidence="3" key="1">
    <citation type="submission" date="2023-06" db="EMBL/GenBank/DDBJ databases">
        <title>Conoideocrella luteorostrata (Hypocreales: Clavicipitaceae), a potential biocontrol fungus for elongate hemlock scale in United States Christmas tree production areas.</title>
        <authorList>
            <person name="Barrett H."/>
            <person name="Lovett B."/>
            <person name="Macias A.M."/>
            <person name="Stajich J.E."/>
            <person name="Kasson M.T."/>
        </authorList>
    </citation>
    <scope>NUCLEOTIDE SEQUENCE</scope>
    <source>
        <strain evidence="3">ARSEF 14590</strain>
    </source>
</reference>
<evidence type="ECO:0000259" key="2">
    <source>
        <dbReference type="PROSITE" id="PS50090"/>
    </source>
</evidence>
<dbReference type="AlphaFoldDB" id="A0AAJ0CPI8"/>
<sequence>MCQNIHCQKIKSKFLKYYKEAKPEEHSGSSGAEEAVSDPGRSSVLDASCNLAGTTEETQTVSEELSSSDHNHALRDEGEPSYHKTTRRAGFQPEWTVSEDFLLTSMKESEDNLSWADIGTSLNRGKNNVKNRWKIIKDCRPGSLKNYNDDKVSQGSETAAIHMLKSPAENACQGTRPTERKELHYKGAMRENKTANPGNSNVGQYLYRDLHHGLYPPDIDFEPHKRLSPEDYAALATINSKSNQSRMLKMQANFLNVAGKHIPISCLCEKLQIPRYIDNRTEANKLERIGK</sequence>
<dbReference type="SUPFAM" id="SSF46689">
    <property type="entry name" value="Homeodomain-like"/>
    <property type="match status" value="1"/>
</dbReference>
<proteinExistence type="predicted"/>
<organism evidence="3 4">
    <name type="scientific">Conoideocrella luteorostrata</name>
    <dbReference type="NCBI Taxonomy" id="1105319"/>
    <lineage>
        <taxon>Eukaryota</taxon>
        <taxon>Fungi</taxon>
        <taxon>Dikarya</taxon>
        <taxon>Ascomycota</taxon>
        <taxon>Pezizomycotina</taxon>
        <taxon>Sordariomycetes</taxon>
        <taxon>Hypocreomycetidae</taxon>
        <taxon>Hypocreales</taxon>
        <taxon>Clavicipitaceae</taxon>
        <taxon>Conoideocrella</taxon>
    </lineage>
</organism>